<evidence type="ECO:0000256" key="8">
    <source>
        <dbReference type="ARBA" id="ARBA00023170"/>
    </source>
</evidence>
<evidence type="ECO:0000256" key="10">
    <source>
        <dbReference type="RuleBase" id="RU351113"/>
    </source>
</evidence>
<feature type="transmembrane region" description="Helical" evidence="10">
    <location>
        <begin position="283"/>
        <end position="305"/>
    </location>
</feature>
<organism evidence="11">
    <name type="scientific">Scaeva pyrastri</name>
    <name type="common">Hoverfly</name>
    <name type="synonym">Musca pyrastri</name>
    <dbReference type="NCBI Taxonomy" id="219539"/>
    <lineage>
        <taxon>Eukaryota</taxon>
        <taxon>Metazoa</taxon>
        <taxon>Ecdysozoa</taxon>
        <taxon>Arthropoda</taxon>
        <taxon>Hexapoda</taxon>
        <taxon>Insecta</taxon>
        <taxon>Pterygota</taxon>
        <taxon>Neoptera</taxon>
        <taxon>Endopterygota</taxon>
        <taxon>Diptera</taxon>
        <taxon>Brachycera</taxon>
        <taxon>Muscomorpha</taxon>
        <taxon>Syrphoidea</taxon>
        <taxon>Syrphidae</taxon>
        <taxon>Syrphinae</taxon>
        <taxon>Syrphini</taxon>
        <taxon>Scaeva</taxon>
    </lineage>
</organism>
<dbReference type="EMBL" id="KU291819">
    <property type="protein sequence ID" value="AOE48069.1"/>
    <property type="molecule type" value="mRNA"/>
</dbReference>
<evidence type="ECO:0000256" key="2">
    <source>
        <dbReference type="ARBA" id="ARBA00022475"/>
    </source>
</evidence>
<keyword evidence="7 10" id="KW-0472">Membrane</keyword>
<keyword evidence="8 10" id="KW-0675">Receptor</keyword>
<evidence type="ECO:0000256" key="9">
    <source>
        <dbReference type="ARBA" id="ARBA00023224"/>
    </source>
</evidence>
<dbReference type="GO" id="GO:0005549">
    <property type="term" value="F:odorant binding"/>
    <property type="evidence" value="ECO:0007669"/>
    <property type="project" value="InterPro"/>
</dbReference>
<reference evidence="11" key="2">
    <citation type="journal article" date="2016" name="PLoS ONE">
        <title>Molecular Characterization and Sex Distribution of Chemosensory Receptor Gene Family Based on Transcriptome Analysis of Scaeva pyrastri.</title>
        <authorList>
            <person name="Li X.M."/>
            <person name="Zhu X.Y."/>
            <person name="He P."/>
            <person name="Xu L."/>
            <person name="Sun L."/>
            <person name="Chen L."/>
            <person name="Wang Z.Q."/>
            <person name="Deng D.G."/>
            <person name="Zhang Y.N."/>
        </authorList>
    </citation>
    <scope>NUCLEOTIDE SEQUENCE</scope>
</reference>
<name>A0A1B3B780_SCAPY</name>
<protein>
    <recommendedName>
        <fullName evidence="10">Odorant receptor</fullName>
    </recommendedName>
</protein>
<keyword evidence="6 10" id="KW-1133">Transmembrane helix</keyword>
<feature type="transmembrane region" description="Helical" evidence="10">
    <location>
        <begin position="125"/>
        <end position="149"/>
    </location>
</feature>
<evidence type="ECO:0000256" key="5">
    <source>
        <dbReference type="ARBA" id="ARBA00022725"/>
    </source>
</evidence>
<comment type="subcellular location">
    <subcellularLocation>
        <location evidence="1 10">Cell membrane</location>
        <topology evidence="1 10">Multi-pass membrane protein</topology>
    </subcellularLocation>
</comment>
<keyword evidence="2" id="KW-1003">Cell membrane</keyword>
<dbReference type="AlphaFoldDB" id="A0A1B3B780"/>
<dbReference type="GO" id="GO:0007165">
    <property type="term" value="P:signal transduction"/>
    <property type="evidence" value="ECO:0007669"/>
    <property type="project" value="UniProtKB-KW"/>
</dbReference>
<dbReference type="GO" id="GO:0004984">
    <property type="term" value="F:olfactory receptor activity"/>
    <property type="evidence" value="ECO:0007669"/>
    <property type="project" value="InterPro"/>
</dbReference>
<proteinExistence type="evidence at transcript level"/>
<evidence type="ECO:0000256" key="1">
    <source>
        <dbReference type="ARBA" id="ARBA00004651"/>
    </source>
</evidence>
<dbReference type="PANTHER" id="PTHR21137:SF26">
    <property type="entry name" value="ODORANT RECEPTOR 10A-RELATED"/>
    <property type="match status" value="1"/>
</dbReference>
<dbReference type="PANTHER" id="PTHR21137">
    <property type="entry name" value="ODORANT RECEPTOR"/>
    <property type="match status" value="1"/>
</dbReference>
<keyword evidence="4 10" id="KW-0812">Transmembrane</keyword>
<keyword evidence="9 10" id="KW-0807">Transducer</keyword>
<dbReference type="InterPro" id="IPR004117">
    <property type="entry name" value="7tm6_olfct_rcpt"/>
</dbReference>
<comment type="caution">
    <text evidence="10">Lacks conserved residue(s) required for the propagation of feature annotation.</text>
</comment>
<evidence type="ECO:0000313" key="11">
    <source>
        <dbReference type="EMBL" id="AOE48069.1"/>
    </source>
</evidence>
<evidence type="ECO:0000256" key="3">
    <source>
        <dbReference type="ARBA" id="ARBA00022606"/>
    </source>
</evidence>
<evidence type="ECO:0000256" key="6">
    <source>
        <dbReference type="ARBA" id="ARBA00022989"/>
    </source>
</evidence>
<comment type="similarity">
    <text evidence="10">Belongs to the insect chemoreceptor superfamily. Heteromeric odorant receptor channel (TC 1.A.69) family.</text>
</comment>
<reference evidence="11" key="1">
    <citation type="submission" date="2015-12" db="EMBL/GenBank/DDBJ databases">
        <authorList>
            <person name="Shamseldin A."/>
            <person name="Moawad H."/>
            <person name="Abd El-Rahim W.M."/>
            <person name="Sadowsky M.J."/>
        </authorList>
    </citation>
    <scope>NUCLEOTIDE SEQUENCE</scope>
</reference>
<keyword evidence="3 10" id="KW-0716">Sensory transduction</keyword>
<sequence length="405" mass="46692">MSFIKFSRFDPLESAFFRMAKWTLVFLGIWPLDLLNRLTIFKIIFNSSALLTAIIGEIRFAWFIRSEPLEALDAACPSLTKMVTMIKLSCFLIYRNQLATLLNELYEHLYADTKNEKKNLLIGKISFFTSVWCLMLFLLSLSTSFLYTVQPIIVWIYQRFTGTKGNWVTLPFQAALPYQDMTKLNNRFVYSLVYCFLAHSGNVTVFGISGADGIFMCFCMYISVSYECLQNDFKTAFNTYCSKNSEPESNGDDELLYNELSFLVKRQQKIIEMFEHFNQTYKLIIFGHFLFASIELGIVLVNIVLSTGITKMIFLTYVLGSCCQLYTYCYGAENVNQNCVKLSETLYFCEWYQCNTKIKRLVLMVLMKSQKGSLLDAPFFTPSLPLFASIIQTSGSYFTILLAFM</sequence>
<dbReference type="GO" id="GO:0005886">
    <property type="term" value="C:plasma membrane"/>
    <property type="evidence" value="ECO:0007669"/>
    <property type="project" value="UniProtKB-SubCell"/>
</dbReference>
<evidence type="ECO:0000256" key="7">
    <source>
        <dbReference type="ARBA" id="ARBA00023136"/>
    </source>
</evidence>
<dbReference type="Pfam" id="PF02949">
    <property type="entry name" value="7tm_6"/>
    <property type="match status" value="1"/>
</dbReference>
<accession>A0A1B3B780</accession>
<evidence type="ECO:0000256" key="4">
    <source>
        <dbReference type="ARBA" id="ARBA00022692"/>
    </source>
</evidence>
<keyword evidence="5 10" id="KW-0552">Olfaction</keyword>
<feature type="transmembrane region" description="Helical" evidence="10">
    <location>
        <begin position="384"/>
        <end position="404"/>
    </location>
</feature>